<dbReference type="PANTHER" id="PTHR42208:SF1">
    <property type="entry name" value="HEAVY METAL TRANSPORTER"/>
    <property type="match status" value="1"/>
</dbReference>
<comment type="caution">
    <text evidence="3">The sequence shown here is derived from an EMBL/GenBank/DDBJ whole genome shotgun (WGS) entry which is preliminary data.</text>
</comment>
<feature type="transmembrane region" description="Helical" evidence="1">
    <location>
        <begin position="76"/>
        <end position="93"/>
    </location>
</feature>
<keyword evidence="1" id="KW-0812">Transmembrane</keyword>
<keyword evidence="1" id="KW-1133">Transmembrane helix</keyword>
<feature type="transmembrane region" description="Helical" evidence="1">
    <location>
        <begin position="6"/>
        <end position="31"/>
    </location>
</feature>
<dbReference type="Pfam" id="PF13386">
    <property type="entry name" value="DsbD_2"/>
    <property type="match status" value="1"/>
</dbReference>
<keyword evidence="4" id="KW-1185">Reference proteome</keyword>
<dbReference type="EMBL" id="QPKV01000001">
    <property type="protein sequence ID" value="RDC58491.1"/>
    <property type="molecule type" value="Genomic_DNA"/>
</dbReference>
<dbReference type="InterPro" id="IPR039447">
    <property type="entry name" value="UreH-like_TM_dom"/>
</dbReference>
<name>A0A369Q0N3_9SPHI</name>
<dbReference type="Proteomes" id="UP000253961">
    <property type="component" value="Unassembled WGS sequence"/>
</dbReference>
<evidence type="ECO:0000256" key="1">
    <source>
        <dbReference type="SAM" id="Phobius"/>
    </source>
</evidence>
<feature type="transmembrane region" description="Helical" evidence="1">
    <location>
        <begin position="193"/>
        <end position="210"/>
    </location>
</feature>
<dbReference type="OrthoDB" id="594443at2"/>
<feature type="transmembrane region" description="Helical" evidence="1">
    <location>
        <begin position="157"/>
        <end position="181"/>
    </location>
</feature>
<keyword evidence="1" id="KW-0472">Membrane</keyword>
<dbReference type="AlphaFoldDB" id="A0A369Q0N3"/>
<proteinExistence type="predicted"/>
<evidence type="ECO:0000259" key="2">
    <source>
        <dbReference type="Pfam" id="PF13386"/>
    </source>
</evidence>
<dbReference type="PANTHER" id="PTHR42208">
    <property type="entry name" value="HEAVY METAL TRANSPORTER-RELATED"/>
    <property type="match status" value="1"/>
</dbReference>
<organism evidence="3 4">
    <name type="scientific">Pedobacter chinensis</name>
    <dbReference type="NCBI Taxonomy" id="2282421"/>
    <lineage>
        <taxon>Bacteria</taxon>
        <taxon>Pseudomonadati</taxon>
        <taxon>Bacteroidota</taxon>
        <taxon>Sphingobacteriia</taxon>
        <taxon>Sphingobacteriales</taxon>
        <taxon>Sphingobacteriaceae</taxon>
        <taxon>Pedobacter</taxon>
    </lineage>
</organism>
<accession>A0A369Q0N3</accession>
<feature type="transmembrane region" description="Helical" evidence="1">
    <location>
        <begin position="124"/>
        <end position="145"/>
    </location>
</feature>
<evidence type="ECO:0000313" key="4">
    <source>
        <dbReference type="Proteomes" id="UP000253961"/>
    </source>
</evidence>
<gene>
    <name evidence="3" type="ORF">DU508_00350</name>
</gene>
<sequence length="232" mass="25774">MDFLPLAFLMGLFGSLHCAVMCGPIMLSFPIGKTRNLHSVFQLFLYQLGRILIYTLLGFLVGLLGSTIRIFSDQRVLSVGVGVLLLLFALLQFREHYRNKFSIWQSNFFSPLGKLMARVYNKPYWGFVAGLINGLVPCGMVYLALSTALNATNIQSAATFMFLFGLGTAPLMLMISLGGIYLKKYIRFNTQTLVPWFMAFIGLVFILRAAELGIPFLSPHTTNSFGAAGLCR</sequence>
<protein>
    <submittedName>
        <fullName evidence="3">Sulfite exporter TauE/SafE family protein</fullName>
    </submittedName>
</protein>
<evidence type="ECO:0000313" key="3">
    <source>
        <dbReference type="EMBL" id="RDC58491.1"/>
    </source>
</evidence>
<feature type="transmembrane region" description="Helical" evidence="1">
    <location>
        <begin position="51"/>
        <end position="70"/>
    </location>
</feature>
<reference evidence="3 4" key="1">
    <citation type="submission" date="2018-07" db="EMBL/GenBank/DDBJ databases">
        <title>Pedobacter sp. nov., isolated from soil.</title>
        <authorList>
            <person name="Zhou L.Y."/>
            <person name="Du Z.J."/>
        </authorList>
    </citation>
    <scope>NUCLEOTIDE SEQUENCE [LARGE SCALE GENOMIC DNA]</scope>
    <source>
        <strain evidence="3 4">JDX94</strain>
    </source>
</reference>
<feature type="domain" description="Urease accessory protein UreH-like transmembrane" evidence="2">
    <location>
        <begin position="7"/>
        <end position="203"/>
    </location>
</feature>